<dbReference type="SMART" id="SM00279">
    <property type="entry name" value="HhH2"/>
    <property type="match status" value="1"/>
</dbReference>
<dbReference type="Pfam" id="PF02739">
    <property type="entry name" value="5_3_exonuc_N"/>
    <property type="match status" value="1"/>
</dbReference>
<dbReference type="GO" id="GO:0017108">
    <property type="term" value="F:5'-flap endonuclease activity"/>
    <property type="evidence" value="ECO:0007669"/>
    <property type="project" value="InterPro"/>
</dbReference>
<proteinExistence type="predicted"/>
<dbReference type="GO" id="GO:0033567">
    <property type="term" value="P:DNA replication, Okazaki fragment processing"/>
    <property type="evidence" value="ECO:0007669"/>
    <property type="project" value="InterPro"/>
</dbReference>
<reference evidence="8" key="1">
    <citation type="submission" date="2018-06" db="EMBL/GenBank/DDBJ databases">
        <authorList>
            <person name="Martinez Ocampo F."/>
            <person name="Quiroz Castaneda R.E."/>
            <person name="Rojas Lopez X."/>
        </authorList>
    </citation>
    <scope>NUCLEOTIDE SEQUENCE [LARGE SCALE GENOMIC DNA]</scope>
    <source>
        <strain evidence="8">INIFAP02</strain>
    </source>
</reference>
<dbReference type="InterPro" id="IPR020046">
    <property type="entry name" value="5-3_exonucl_a-hlix_arch_N"/>
</dbReference>
<keyword evidence="7" id="KW-0269">Exonuclease</keyword>
<evidence type="ECO:0000256" key="3">
    <source>
        <dbReference type="ARBA" id="ARBA00023125"/>
    </source>
</evidence>
<protein>
    <recommendedName>
        <fullName evidence="5">5'-3' exonuclease</fullName>
    </recommendedName>
</protein>
<evidence type="ECO:0000313" key="7">
    <source>
        <dbReference type="EMBL" id="RAO95186.1"/>
    </source>
</evidence>
<dbReference type="Pfam" id="PF01367">
    <property type="entry name" value="5_3_exonuc"/>
    <property type="match status" value="1"/>
</dbReference>
<gene>
    <name evidence="7" type="ORF">DNK47_00980</name>
</gene>
<dbReference type="SMART" id="SM00475">
    <property type="entry name" value="53EXOc"/>
    <property type="match status" value="1"/>
</dbReference>
<dbReference type="Proteomes" id="UP000249762">
    <property type="component" value="Unassembled WGS sequence"/>
</dbReference>
<dbReference type="InterPro" id="IPR038969">
    <property type="entry name" value="FEN"/>
</dbReference>
<dbReference type="SUPFAM" id="SSF47807">
    <property type="entry name" value="5' to 3' exonuclease, C-terminal subdomain"/>
    <property type="match status" value="1"/>
</dbReference>
<sequence>MIKRVLLIDGSSLIYRCFHSISAKNADTSPERFKENFFSLFSFQVRKWLSLNRYGFGAVLFDIDRKSFRTEILSSYKQDRPPMPKELLDWFPEILSKAREIGINPIFAPKGYEADDLIGTISKQLAKADFRVDIVTSDRDLLQLVDYLISVIRIKSSFNLEINNHMNFSELNEGLLPFQIPLFKALSGDSSDNYSGIPSIGPKNAMKLIKDYPTKERLVSSLNQLQEGKIKKSLQENIKDLDKFLQLATIQTEIKFKYSLSDLALSSENNSRTGQSN</sequence>
<organism evidence="7 8">
    <name type="scientific">Mycoplasma wenyonii</name>
    <dbReference type="NCBI Taxonomy" id="65123"/>
    <lineage>
        <taxon>Bacteria</taxon>
        <taxon>Bacillati</taxon>
        <taxon>Mycoplasmatota</taxon>
        <taxon>Mollicutes</taxon>
        <taxon>Mycoplasmataceae</taxon>
        <taxon>Mycoplasma</taxon>
    </lineage>
</organism>
<keyword evidence="3" id="KW-0238">DNA-binding</keyword>
<dbReference type="OrthoDB" id="9806424at2"/>
<dbReference type="Gene3D" id="1.10.150.20">
    <property type="entry name" value="5' to 3' exonuclease, C-terminal subdomain"/>
    <property type="match status" value="1"/>
</dbReference>
<dbReference type="InterPro" id="IPR020045">
    <property type="entry name" value="DNA_polI_H3TH"/>
</dbReference>
<keyword evidence="2" id="KW-0378">Hydrolase</keyword>
<name>A0A328PPV4_9MOLU</name>
<dbReference type="EMBL" id="QKVO01000002">
    <property type="protein sequence ID" value="RAO95186.1"/>
    <property type="molecule type" value="Genomic_DNA"/>
</dbReference>
<dbReference type="GO" id="GO:0003677">
    <property type="term" value="F:DNA binding"/>
    <property type="evidence" value="ECO:0007669"/>
    <property type="project" value="UniProtKB-KW"/>
</dbReference>
<keyword evidence="8" id="KW-1185">Reference proteome</keyword>
<dbReference type="InterPro" id="IPR008918">
    <property type="entry name" value="HhH2"/>
</dbReference>
<dbReference type="RefSeq" id="WP_112665118.1">
    <property type="nucleotide sequence ID" value="NZ_QKVO01000002.1"/>
</dbReference>
<keyword evidence="1" id="KW-0540">Nuclease</keyword>
<dbReference type="AlphaFoldDB" id="A0A328PPV4"/>
<dbReference type="PANTHER" id="PTHR42646:SF2">
    <property type="entry name" value="5'-3' EXONUCLEASE FAMILY PROTEIN"/>
    <property type="match status" value="1"/>
</dbReference>
<evidence type="ECO:0000256" key="4">
    <source>
        <dbReference type="ARBA" id="ARBA00049957"/>
    </source>
</evidence>
<evidence type="ECO:0000259" key="6">
    <source>
        <dbReference type="SMART" id="SM00475"/>
    </source>
</evidence>
<dbReference type="CDD" id="cd09898">
    <property type="entry name" value="H3TH_53EXO"/>
    <property type="match status" value="1"/>
</dbReference>
<dbReference type="InterPro" id="IPR029060">
    <property type="entry name" value="PIN-like_dom_sf"/>
</dbReference>
<dbReference type="Gene3D" id="3.40.50.1010">
    <property type="entry name" value="5'-nuclease"/>
    <property type="match status" value="1"/>
</dbReference>
<comment type="caution">
    <text evidence="7">The sequence shown here is derived from an EMBL/GenBank/DDBJ whole genome shotgun (WGS) entry which is preliminary data.</text>
</comment>
<dbReference type="SUPFAM" id="SSF88723">
    <property type="entry name" value="PIN domain-like"/>
    <property type="match status" value="1"/>
</dbReference>
<dbReference type="InterPro" id="IPR002421">
    <property type="entry name" value="5-3_exonuclease"/>
</dbReference>
<comment type="function">
    <text evidence="4">5'-3' exonuclease acting preferentially on double-stranded DNA.</text>
</comment>
<evidence type="ECO:0000313" key="8">
    <source>
        <dbReference type="Proteomes" id="UP000249762"/>
    </source>
</evidence>
<evidence type="ECO:0000256" key="1">
    <source>
        <dbReference type="ARBA" id="ARBA00022722"/>
    </source>
</evidence>
<evidence type="ECO:0000256" key="2">
    <source>
        <dbReference type="ARBA" id="ARBA00022801"/>
    </source>
</evidence>
<evidence type="ECO:0000256" key="5">
    <source>
        <dbReference type="ARBA" id="ARBA00050026"/>
    </source>
</evidence>
<feature type="domain" description="5'-3' exonuclease" evidence="6">
    <location>
        <begin position="3"/>
        <end position="266"/>
    </location>
</feature>
<dbReference type="PANTHER" id="PTHR42646">
    <property type="entry name" value="FLAP ENDONUCLEASE XNI"/>
    <property type="match status" value="1"/>
</dbReference>
<dbReference type="InterPro" id="IPR036279">
    <property type="entry name" value="5-3_exonuclease_C_sf"/>
</dbReference>
<dbReference type="CDD" id="cd09859">
    <property type="entry name" value="PIN_53EXO"/>
    <property type="match status" value="1"/>
</dbReference>
<accession>A0A328PPV4</accession>
<dbReference type="GO" id="GO:0008409">
    <property type="term" value="F:5'-3' exonuclease activity"/>
    <property type="evidence" value="ECO:0007669"/>
    <property type="project" value="InterPro"/>
</dbReference>